<name>A0A163G741_9BACL</name>
<reference evidence="1" key="1">
    <citation type="journal article" date="2016" name="Genome Announc.">
        <title>Draft genomes of two strains of Paenibacillus glucanolyticus with capability to degrade lignocellulose.</title>
        <authorList>
            <person name="Mathews S.L."/>
            <person name="Pawlak J."/>
            <person name="Grunden A.M."/>
        </authorList>
    </citation>
    <scope>NUCLEOTIDE SEQUENCE [LARGE SCALE GENOMIC DNA]</scope>
    <source>
        <strain evidence="1">SLM1</strain>
    </source>
</reference>
<dbReference type="Proteomes" id="UP000076796">
    <property type="component" value="Unassembled WGS sequence"/>
</dbReference>
<gene>
    <name evidence="1" type="ORF">AWU65_01910</name>
</gene>
<evidence type="ECO:0008006" key="3">
    <source>
        <dbReference type="Google" id="ProtNLM"/>
    </source>
</evidence>
<organism evidence="1 2">
    <name type="scientific">Paenibacillus glucanolyticus</name>
    <dbReference type="NCBI Taxonomy" id="59843"/>
    <lineage>
        <taxon>Bacteria</taxon>
        <taxon>Bacillati</taxon>
        <taxon>Bacillota</taxon>
        <taxon>Bacilli</taxon>
        <taxon>Bacillales</taxon>
        <taxon>Paenibacillaceae</taxon>
        <taxon>Paenibacillus</taxon>
    </lineage>
</organism>
<dbReference type="AlphaFoldDB" id="A0A163G741"/>
<dbReference type="EMBL" id="LWMH01000001">
    <property type="protein sequence ID" value="KZS44770.1"/>
    <property type="molecule type" value="Genomic_DNA"/>
</dbReference>
<dbReference type="OrthoDB" id="2656948at2"/>
<comment type="caution">
    <text evidence="1">The sequence shown here is derived from an EMBL/GenBank/DDBJ whole genome shotgun (WGS) entry which is preliminary data.</text>
</comment>
<evidence type="ECO:0000313" key="1">
    <source>
        <dbReference type="EMBL" id="KZS44770.1"/>
    </source>
</evidence>
<accession>A0A163G741</accession>
<sequence length="138" mass="14795">MKFTKKTVLLGVTFVLGVTLGGLQFGSAIASTLTQEHTPTFPVNEKGETYGSAENVESNAAPDLIQAIGVDGTHGYIRAEDLETEPPKSPKEALSKQQSISLNSVRTIPLYDINGKQIGTFNIQQVGDSEVEIETISE</sequence>
<keyword evidence="2" id="KW-1185">Reference proteome</keyword>
<proteinExistence type="predicted"/>
<dbReference type="RefSeq" id="WP_063477354.1">
    <property type="nucleotide sequence ID" value="NZ_JBCMWP010000019.1"/>
</dbReference>
<protein>
    <recommendedName>
        <fullName evidence="3">Peptidase M56 BlaR1</fullName>
    </recommendedName>
</protein>
<evidence type="ECO:0000313" key="2">
    <source>
        <dbReference type="Proteomes" id="UP000076796"/>
    </source>
</evidence>